<dbReference type="Proteomes" id="UP000821837">
    <property type="component" value="Unassembled WGS sequence"/>
</dbReference>
<dbReference type="VEuPathDB" id="VectorBase:RSAN_056532"/>
<proteinExistence type="predicted"/>
<dbReference type="EMBL" id="JABSTV010001250">
    <property type="protein sequence ID" value="KAH7956286.1"/>
    <property type="molecule type" value="Genomic_DNA"/>
</dbReference>
<reference evidence="1" key="2">
    <citation type="submission" date="2021-09" db="EMBL/GenBank/DDBJ databases">
        <authorList>
            <person name="Jia N."/>
            <person name="Wang J."/>
            <person name="Shi W."/>
            <person name="Du L."/>
            <person name="Sun Y."/>
            <person name="Zhan W."/>
            <person name="Jiang J."/>
            <person name="Wang Q."/>
            <person name="Zhang B."/>
            <person name="Ji P."/>
            <person name="Sakyi L.B."/>
            <person name="Cui X."/>
            <person name="Yuan T."/>
            <person name="Jiang B."/>
            <person name="Yang W."/>
            <person name="Lam T.T.-Y."/>
            <person name="Chang Q."/>
            <person name="Ding S."/>
            <person name="Wang X."/>
            <person name="Zhu J."/>
            <person name="Ruan X."/>
            <person name="Zhao L."/>
            <person name="Wei J."/>
            <person name="Que T."/>
            <person name="Du C."/>
            <person name="Cheng J."/>
            <person name="Dai P."/>
            <person name="Han X."/>
            <person name="Huang E."/>
            <person name="Gao Y."/>
            <person name="Liu J."/>
            <person name="Shao H."/>
            <person name="Ye R."/>
            <person name="Li L."/>
            <person name="Wei W."/>
            <person name="Wang X."/>
            <person name="Wang C."/>
            <person name="Huo Q."/>
            <person name="Li W."/>
            <person name="Guo W."/>
            <person name="Chen H."/>
            <person name="Chen S."/>
            <person name="Zhou L."/>
            <person name="Zhou L."/>
            <person name="Ni X."/>
            <person name="Tian J."/>
            <person name="Zhou Y."/>
            <person name="Sheng Y."/>
            <person name="Liu T."/>
            <person name="Pan Y."/>
            <person name="Xia L."/>
            <person name="Li J."/>
            <person name="Zhao F."/>
            <person name="Cao W."/>
        </authorList>
    </citation>
    <scope>NUCLEOTIDE SEQUENCE</scope>
    <source>
        <strain evidence="1">Rsan-2018</strain>
        <tissue evidence="1">Larvae</tissue>
    </source>
</reference>
<accession>A0A9D4SWP8</accession>
<reference evidence="1" key="1">
    <citation type="journal article" date="2020" name="Cell">
        <title>Large-Scale Comparative Analyses of Tick Genomes Elucidate Their Genetic Diversity and Vector Capacities.</title>
        <authorList>
            <consortium name="Tick Genome and Microbiome Consortium (TIGMIC)"/>
            <person name="Jia N."/>
            <person name="Wang J."/>
            <person name="Shi W."/>
            <person name="Du L."/>
            <person name="Sun Y."/>
            <person name="Zhan W."/>
            <person name="Jiang J.F."/>
            <person name="Wang Q."/>
            <person name="Zhang B."/>
            <person name="Ji P."/>
            <person name="Bell-Sakyi L."/>
            <person name="Cui X.M."/>
            <person name="Yuan T.T."/>
            <person name="Jiang B.G."/>
            <person name="Yang W.F."/>
            <person name="Lam T.T."/>
            <person name="Chang Q.C."/>
            <person name="Ding S.J."/>
            <person name="Wang X.J."/>
            <person name="Zhu J.G."/>
            <person name="Ruan X.D."/>
            <person name="Zhao L."/>
            <person name="Wei J.T."/>
            <person name="Ye R.Z."/>
            <person name="Que T.C."/>
            <person name="Du C.H."/>
            <person name="Zhou Y.H."/>
            <person name="Cheng J.X."/>
            <person name="Dai P.F."/>
            <person name="Guo W.B."/>
            <person name="Han X.H."/>
            <person name="Huang E.J."/>
            <person name="Li L.F."/>
            <person name="Wei W."/>
            <person name="Gao Y.C."/>
            <person name="Liu J.Z."/>
            <person name="Shao H.Z."/>
            <person name="Wang X."/>
            <person name="Wang C.C."/>
            <person name="Yang T.C."/>
            <person name="Huo Q.B."/>
            <person name="Li W."/>
            <person name="Chen H.Y."/>
            <person name="Chen S.E."/>
            <person name="Zhou L.G."/>
            <person name="Ni X.B."/>
            <person name="Tian J.H."/>
            <person name="Sheng Y."/>
            <person name="Liu T."/>
            <person name="Pan Y.S."/>
            <person name="Xia L.Y."/>
            <person name="Li J."/>
            <person name="Zhao F."/>
            <person name="Cao W.C."/>
        </authorList>
    </citation>
    <scope>NUCLEOTIDE SEQUENCE</scope>
    <source>
        <strain evidence="1">Rsan-2018</strain>
    </source>
</reference>
<evidence type="ECO:0000313" key="2">
    <source>
        <dbReference type="Proteomes" id="UP000821837"/>
    </source>
</evidence>
<protein>
    <recommendedName>
        <fullName evidence="3">SCAN box domain-containing protein</fullName>
    </recommendedName>
</protein>
<sequence>MRDQREYREEARLAAQAEHDREISHMEPERLLLEERRRVAEAQRPTMSSATIIWIVARRRLHTEFRVARPDNTKTGRQFAERLCGYFDHWQELAKTPETYDVLRDKMVCEQFLRRYNEKLAIFLKERGCHILDTLATTAYQYLQAQGIVNLARGEEEKGKPMAAAKVDTASENKRKSLFSVQQAGSSSFRLLDEVSSA</sequence>
<gene>
    <name evidence="1" type="ORF">HPB52_007888</name>
</gene>
<dbReference type="InterPro" id="IPR038269">
    <property type="entry name" value="SCAN_sf"/>
</dbReference>
<keyword evidence="2" id="KW-1185">Reference proteome</keyword>
<evidence type="ECO:0000313" key="1">
    <source>
        <dbReference type="EMBL" id="KAH7956286.1"/>
    </source>
</evidence>
<comment type="caution">
    <text evidence="1">The sequence shown here is derived from an EMBL/GenBank/DDBJ whole genome shotgun (WGS) entry which is preliminary data.</text>
</comment>
<name>A0A9D4SWP8_RHISA</name>
<dbReference type="AlphaFoldDB" id="A0A9D4SWP8"/>
<organism evidence="1 2">
    <name type="scientific">Rhipicephalus sanguineus</name>
    <name type="common">Brown dog tick</name>
    <name type="synonym">Ixodes sanguineus</name>
    <dbReference type="NCBI Taxonomy" id="34632"/>
    <lineage>
        <taxon>Eukaryota</taxon>
        <taxon>Metazoa</taxon>
        <taxon>Ecdysozoa</taxon>
        <taxon>Arthropoda</taxon>
        <taxon>Chelicerata</taxon>
        <taxon>Arachnida</taxon>
        <taxon>Acari</taxon>
        <taxon>Parasitiformes</taxon>
        <taxon>Ixodida</taxon>
        <taxon>Ixodoidea</taxon>
        <taxon>Ixodidae</taxon>
        <taxon>Rhipicephalinae</taxon>
        <taxon>Rhipicephalus</taxon>
        <taxon>Rhipicephalus</taxon>
    </lineage>
</organism>
<evidence type="ECO:0008006" key="3">
    <source>
        <dbReference type="Google" id="ProtNLM"/>
    </source>
</evidence>
<dbReference type="PANTHER" id="PTHR46888">
    <property type="entry name" value="ZINC KNUCKLE DOMAINCONTAINING PROTEIN-RELATED"/>
    <property type="match status" value="1"/>
</dbReference>
<dbReference type="SUPFAM" id="SSF47353">
    <property type="entry name" value="Retrovirus capsid dimerization domain-like"/>
    <property type="match status" value="1"/>
</dbReference>
<dbReference type="PANTHER" id="PTHR46888:SF1">
    <property type="entry name" value="RIBONUCLEASE H"/>
    <property type="match status" value="1"/>
</dbReference>
<dbReference type="Gene3D" id="1.10.4020.10">
    <property type="entry name" value="DNA breaking-rejoining enzymes"/>
    <property type="match status" value="1"/>
</dbReference>